<dbReference type="GO" id="GO:0016020">
    <property type="term" value="C:membrane"/>
    <property type="evidence" value="ECO:0007669"/>
    <property type="project" value="UniProtKB-SubCell"/>
</dbReference>
<dbReference type="Proteomes" id="UP000283433">
    <property type="component" value="Unassembled WGS sequence"/>
</dbReference>
<evidence type="ECO:0000256" key="3">
    <source>
        <dbReference type="ARBA" id="ARBA00022692"/>
    </source>
</evidence>
<comment type="caution">
    <text evidence="10">The sequence shown here is derived from an EMBL/GenBank/DDBJ whole genome shotgun (WGS) entry which is preliminary data.</text>
</comment>
<keyword evidence="5 8" id="KW-1133">Transmembrane helix</keyword>
<proteinExistence type="predicted"/>
<evidence type="ECO:0000313" key="10">
    <source>
        <dbReference type="EMBL" id="RKD17280.1"/>
    </source>
</evidence>
<comment type="subcellular location">
    <subcellularLocation>
        <location evidence="1">Membrane</location>
        <topology evidence="1">Multi-pass membrane protein</topology>
    </subcellularLocation>
</comment>
<sequence length="234" mass="27357">MDQKYSYLLINLCTVFFPLILSFDKKVHFYKKWRFIAPGLVITGLLYLIWDCIFTFKNVWSFNSDYIIGWRFFGLPLEEILFFVTVPFACIFIYECLIAYFTISISEKIVRIISGLLIFISFVLALLFADRLYSLINFLTVALVLLYTVLRPVKLNMGRFYVAYAVSLLPFYMVNGVLTAIPIVSYNNAENMGLRVGTIPFEDHFYSMSLILMNLIFFEHFRSKNGRRSETARV</sequence>
<feature type="domain" description="Lycopene cyclase" evidence="9">
    <location>
        <begin position="5"/>
        <end position="97"/>
    </location>
</feature>
<feature type="transmembrane region" description="Helical" evidence="8">
    <location>
        <begin position="35"/>
        <end position="60"/>
    </location>
</feature>
<feature type="transmembrane region" description="Helical" evidence="8">
    <location>
        <begin position="6"/>
        <end position="23"/>
    </location>
</feature>
<feature type="transmembrane region" description="Helical" evidence="8">
    <location>
        <begin position="80"/>
        <end position="102"/>
    </location>
</feature>
<evidence type="ECO:0000256" key="5">
    <source>
        <dbReference type="ARBA" id="ARBA00022989"/>
    </source>
</evidence>
<dbReference type="NCBIfam" id="TIGR03462">
    <property type="entry name" value="CarR_dom_SF"/>
    <property type="match status" value="2"/>
</dbReference>
<evidence type="ECO:0000313" key="11">
    <source>
        <dbReference type="Proteomes" id="UP000283433"/>
    </source>
</evidence>
<evidence type="ECO:0000256" key="8">
    <source>
        <dbReference type="SAM" id="Phobius"/>
    </source>
</evidence>
<dbReference type="GO" id="GO:0045436">
    <property type="term" value="F:lycopene beta cyclase activity"/>
    <property type="evidence" value="ECO:0007669"/>
    <property type="project" value="UniProtKB-ARBA"/>
</dbReference>
<feature type="transmembrane region" description="Helical" evidence="8">
    <location>
        <begin position="109"/>
        <end position="129"/>
    </location>
</feature>
<accession>A0A419S7I7</accession>
<dbReference type="GO" id="GO:0016872">
    <property type="term" value="F:intramolecular lyase activity"/>
    <property type="evidence" value="ECO:0007669"/>
    <property type="project" value="InterPro"/>
</dbReference>
<dbReference type="Pfam" id="PF18916">
    <property type="entry name" value="Lycopene_cyc"/>
    <property type="match status" value="2"/>
</dbReference>
<feature type="transmembrane region" description="Helical" evidence="8">
    <location>
        <begin position="204"/>
        <end position="221"/>
    </location>
</feature>
<feature type="transmembrane region" description="Helical" evidence="8">
    <location>
        <begin position="135"/>
        <end position="153"/>
    </location>
</feature>
<dbReference type="InterPro" id="IPR017825">
    <property type="entry name" value="Lycopene_cyclase_dom"/>
</dbReference>
<dbReference type="RefSeq" id="WP_120181475.1">
    <property type="nucleotide sequence ID" value="NZ_MBTA01000012.1"/>
</dbReference>
<dbReference type="OrthoDB" id="5195186at2"/>
<reference evidence="10 11" key="1">
    <citation type="submission" date="2016-07" db="EMBL/GenBank/DDBJ databases">
        <title>Genome of Pelobium manganitolerans.</title>
        <authorList>
            <person name="Wu S."/>
            <person name="Wang G."/>
        </authorList>
    </citation>
    <scope>NUCLEOTIDE SEQUENCE [LARGE SCALE GENOMIC DNA]</scope>
    <source>
        <strain evidence="10 11">YS-25</strain>
    </source>
</reference>
<feature type="domain" description="Lycopene cyclase" evidence="9">
    <location>
        <begin position="130"/>
        <end position="221"/>
    </location>
</feature>
<keyword evidence="3 8" id="KW-0812">Transmembrane</keyword>
<evidence type="ECO:0000256" key="1">
    <source>
        <dbReference type="ARBA" id="ARBA00004141"/>
    </source>
</evidence>
<evidence type="ECO:0000256" key="7">
    <source>
        <dbReference type="ARBA" id="ARBA00023235"/>
    </source>
</evidence>
<keyword evidence="7" id="KW-0413">Isomerase</keyword>
<dbReference type="AlphaFoldDB" id="A0A419S7I7"/>
<evidence type="ECO:0000259" key="9">
    <source>
        <dbReference type="Pfam" id="PF18916"/>
    </source>
</evidence>
<gene>
    <name evidence="10" type="ORF">BCY91_03890</name>
</gene>
<protein>
    <recommendedName>
        <fullName evidence="9">Lycopene cyclase domain-containing protein</fullName>
    </recommendedName>
</protein>
<keyword evidence="6 8" id="KW-0472">Membrane</keyword>
<keyword evidence="11" id="KW-1185">Reference proteome</keyword>
<organism evidence="10 11">
    <name type="scientific">Pelobium manganitolerans</name>
    <dbReference type="NCBI Taxonomy" id="1842495"/>
    <lineage>
        <taxon>Bacteria</taxon>
        <taxon>Pseudomonadati</taxon>
        <taxon>Bacteroidota</taxon>
        <taxon>Sphingobacteriia</taxon>
        <taxon>Sphingobacteriales</taxon>
        <taxon>Sphingobacteriaceae</taxon>
        <taxon>Pelobium</taxon>
    </lineage>
</organism>
<evidence type="ECO:0000256" key="4">
    <source>
        <dbReference type="ARBA" id="ARBA00022746"/>
    </source>
</evidence>
<name>A0A419S7I7_9SPHI</name>
<evidence type="ECO:0000256" key="2">
    <source>
        <dbReference type="ARBA" id="ARBA00004829"/>
    </source>
</evidence>
<feature type="transmembrane region" description="Helical" evidence="8">
    <location>
        <begin position="160"/>
        <end position="184"/>
    </location>
</feature>
<keyword evidence="4" id="KW-0125">Carotenoid biosynthesis</keyword>
<dbReference type="EMBL" id="MBTA01000012">
    <property type="protein sequence ID" value="RKD17280.1"/>
    <property type="molecule type" value="Genomic_DNA"/>
</dbReference>
<dbReference type="GO" id="GO:0016117">
    <property type="term" value="P:carotenoid biosynthetic process"/>
    <property type="evidence" value="ECO:0007669"/>
    <property type="project" value="UniProtKB-KW"/>
</dbReference>
<evidence type="ECO:0000256" key="6">
    <source>
        <dbReference type="ARBA" id="ARBA00023136"/>
    </source>
</evidence>
<comment type="pathway">
    <text evidence="2">Carotenoid biosynthesis.</text>
</comment>